<reference evidence="2" key="2">
    <citation type="submission" date="2016-10" db="EMBL/GenBank/DDBJ databases">
        <authorList>
            <person name="de Groot N.N."/>
        </authorList>
    </citation>
    <scope>NUCLEOTIDE SEQUENCE [LARGE SCALE GENOMIC DNA]</scope>
    <source>
        <strain evidence="2">Nm10</strain>
    </source>
</reference>
<evidence type="ECO:0000313" key="1">
    <source>
        <dbReference type="EMBL" id="PTQ87275.1"/>
    </source>
</evidence>
<dbReference type="RefSeq" id="WP_062558270.1">
    <property type="nucleotide sequence ID" value="NZ_CP013341.1"/>
</dbReference>
<organism evidence="1 4">
    <name type="scientific">Nitrosomonas ureae</name>
    <dbReference type="NCBI Taxonomy" id="44577"/>
    <lineage>
        <taxon>Bacteria</taxon>
        <taxon>Pseudomonadati</taxon>
        <taxon>Pseudomonadota</taxon>
        <taxon>Betaproteobacteria</taxon>
        <taxon>Nitrosomonadales</taxon>
        <taxon>Nitrosomonadaceae</taxon>
        <taxon>Nitrosomonas</taxon>
    </lineage>
</organism>
<dbReference type="KEGG" id="nur:ATY38_04605"/>
<dbReference type="EMBL" id="FNLN01000001">
    <property type="protein sequence ID" value="SDT83819.1"/>
    <property type="molecule type" value="Genomic_DNA"/>
</dbReference>
<gene>
    <name evidence="1" type="ORF">C8R28_100635</name>
    <name evidence="2" type="ORF">SAMN05216406_1017</name>
</gene>
<name>A0A0S3AHG7_9PROT</name>
<dbReference type="Proteomes" id="UP000244110">
    <property type="component" value="Unassembled WGS sequence"/>
</dbReference>
<accession>A0A0S3AHG7</accession>
<evidence type="ECO:0000313" key="3">
    <source>
        <dbReference type="Proteomes" id="UP000182882"/>
    </source>
</evidence>
<dbReference type="AlphaFoldDB" id="A0A0S3AHG7"/>
<proteinExistence type="predicted"/>
<evidence type="ECO:0000313" key="2">
    <source>
        <dbReference type="EMBL" id="SDT83819.1"/>
    </source>
</evidence>
<dbReference type="Pfam" id="PF08895">
    <property type="entry name" value="DUF1840"/>
    <property type="match status" value="1"/>
</dbReference>
<reference evidence="1 4" key="3">
    <citation type="submission" date="2018-04" db="EMBL/GenBank/DDBJ databases">
        <title>Active sludge and wastewater microbial communities from Klosterneuburg, Austria.</title>
        <authorList>
            <person name="Wagner M."/>
        </authorList>
    </citation>
    <scope>NUCLEOTIDE SEQUENCE [LARGE SCALE GENOMIC DNA]</scope>
    <source>
        <strain evidence="1 4">Nm4</strain>
    </source>
</reference>
<keyword evidence="3" id="KW-1185">Reference proteome</keyword>
<dbReference type="InterPro" id="IPR014991">
    <property type="entry name" value="DUF1840"/>
</dbReference>
<sequence length="102" mass="10855">MLVTFTTDAHANITMFGDVALILLRMMGHSKTVPGAILAADVPMALNRLKTAINAEKALPPVEGRGEGEEEDQPAVSIADRALPLINLLTAAAEAECDVMWK</sequence>
<dbReference type="Proteomes" id="UP000182882">
    <property type="component" value="Unassembled WGS sequence"/>
</dbReference>
<protein>
    <submittedName>
        <fullName evidence="1">Uncharacterized protein DUF1840</fullName>
    </submittedName>
</protein>
<dbReference type="EMBL" id="QAOL01000006">
    <property type="protein sequence ID" value="PTQ87275.1"/>
    <property type="molecule type" value="Genomic_DNA"/>
</dbReference>
<reference evidence="3" key="1">
    <citation type="submission" date="2016-10" db="EMBL/GenBank/DDBJ databases">
        <authorList>
            <person name="Varghese N."/>
            <person name="Submissions S."/>
        </authorList>
    </citation>
    <scope>NUCLEOTIDE SEQUENCE [LARGE SCALE GENOMIC DNA]</scope>
    <source>
        <strain evidence="3">Nm10</strain>
    </source>
</reference>
<evidence type="ECO:0000313" key="4">
    <source>
        <dbReference type="Proteomes" id="UP000244110"/>
    </source>
</evidence>